<gene>
    <name evidence="3" type="ORF">EI16_09285</name>
</gene>
<comment type="caution">
    <text evidence="3">The sequence shown here is derived from an EMBL/GenBank/DDBJ whole genome shotgun (WGS) entry which is preliminary data.</text>
</comment>
<dbReference type="Pfam" id="PF05425">
    <property type="entry name" value="CopD"/>
    <property type="match status" value="1"/>
</dbReference>
<keyword evidence="1" id="KW-0472">Membrane</keyword>
<evidence type="ECO:0000313" key="4">
    <source>
        <dbReference type="Proteomes" id="UP000027341"/>
    </source>
</evidence>
<dbReference type="Proteomes" id="UP000027341">
    <property type="component" value="Unassembled WGS sequence"/>
</dbReference>
<dbReference type="AlphaFoldDB" id="A0A067A251"/>
<dbReference type="InterPro" id="IPR008457">
    <property type="entry name" value="Cu-R_CopD_dom"/>
</dbReference>
<feature type="transmembrane region" description="Helical" evidence="1">
    <location>
        <begin position="6"/>
        <end position="27"/>
    </location>
</feature>
<evidence type="ECO:0000256" key="1">
    <source>
        <dbReference type="SAM" id="Phobius"/>
    </source>
</evidence>
<feature type="transmembrane region" description="Helical" evidence="1">
    <location>
        <begin position="82"/>
        <end position="107"/>
    </location>
</feature>
<feature type="transmembrane region" description="Helical" evidence="1">
    <location>
        <begin position="48"/>
        <end position="70"/>
    </location>
</feature>
<keyword evidence="4" id="KW-1185">Reference proteome</keyword>
<accession>A0A067A251</accession>
<dbReference type="GO" id="GO:0016020">
    <property type="term" value="C:membrane"/>
    <property type="evidence" value="ECO:0007669"/>
    <property type="project" value="InterPro"/>
</dbReference>
<organism evidence="3 4">
    <name type="scientific">Hydrogenovibrio marinus</name>
    <dbReference type="NCBI Taxonomy" id="28885"/>
    <lineage>
        <taxon>Bacteria</taxon>
        <taxon>Pseudomonadati</taxon>
        <taxon>Pseudomonadota</taxon>
        <taxon>Gammaproteobacteria</taxon>
        <taxon>Thiotrichales</taxon>
        <taxon>Piscirickettsiaceae</taxon>
        <taxon>Hydrogenovibrio</taxon>
    </lineage>
</organism>
<dbReference type="RefSeq" id="WP_029912633.1">
    <property type="nucleotide sequence ID" value="NZ_JMIU01000001.1"/>
</dbReference>
<reference evidence="3 4" key="1">
    <citation type="submission" date="2014-04" db="EMBL/GenBank/DDBJ databases">
        <title>Draft genome sequence of Hydrogenovibrio marinus MH-110, a model organism for aerobic H2 metabolism.</title>
        <authorList>
            <person name="Cha H.J."/>
            <person name="Jo B.H."/>
            <person name="Hwang B.H."/>
        </authorList>
    </citation>
    <scope>NUCLEOTIDE SEQUENCE [LARGE SCALE GENOMIC DNA]</scope>
    <source>
        <strain evidence="3 4">MH-110</strain>
    </source>
</reference>
<evidence type="ECO:0000313" key="3">
    <source>
        <dbReference type="EMBL" id="KDN96450.1"/>
    </source>
</evidence>
<protein>
    <recommendedName>
        <fullName evidence="2">Copper resistance protein D domain-containing protein</fullName>
    </recommendedName>
</protein>
<dbReference type="STRING" id="28885.EI16_09285"/>
<name>A0A067A251_HYDMR</name>
<keyword evidence="1" id="KW-1133">Transmembrane helix</keyword>
<feature type="transmembrane region" description="Helical" evidence="1">
    <location>
        <begin position="134"/>
        <end position="154"/>
    </location>
</feature>
<evidence type="ECO:0000259" key="2">
    <source>
        <dbReference type="Pfam" id="PF05425"/>
    </source>
</evidence>
<dbReference type="EMBL" id="JMIU01000001">
    <property type="protein sequence ID" value="KDN96450.1"/>
    <property type="molecule type" value="Genomic_DNA"/>
</dbReference>
<feature type="domain" description="Copper resistance protein D" evidence="2">
    <location>
        <begin position="49"/>
        <end position="144"/>
    </location>
</feature>
<proteinExistence type="predicted"/>
<keyword evidence="1" id="KW-0812">Transmembrane</keyword>
<sequence>MQFLYSLASFAHLLAAILWVGGIFLVYKVFRPVAMQLEPSQRLTMFLGIFNKFFPWVWGFIFVLIVSGYADWILRLGGFNSTQLYVVAMEVIGWIMIILFAWLYFVFFKRFKKYVEEENFAEAGKVLNTKMRPIIVTNLWLGILEAFIGVSGAYL</sequence>